<dbReference type="EMBL" id="CAJOBB010001117">
    <property type="protein sequence ID" value="CAF3811550.1"/>
    <property type="molecule type" value="Genomic_DNA"/>
</dbReference>
<dbReference type="EMBL" id="CAJNOE010000037">
    <property type="protein sequence ID" value="CAF0784872.1"/>
    <property type="molecule type" value="Genomic_DNA"/>
</dbReference>
<evidence type="ECO:0000313" key="6">
    <source>
        <dbReference type="EMBL" id="CAF3811550.1"/>
    </source>
</evidence>
<proteinExistence type="predicted"/>
<dbReference type="Proteomes" id="UP000663891">
    <property type="component" value="Unassembled WGS sequence"/>
</dbReference>
<evidence type="ECO:0000313" key="2">
    <source>
        <dbReference type="EMBL" id="CAF0814391.1"/>
    </source>
</evidence>
<sequence>MIIYQVLREILVQCIGAVVSILALFGLKLSNSEFNGRAINQYRRTILLQNDMIIHRFYVYETLIHHNFVVLQTGSGHTFKVHLIADVYPGEFSPITVEIGPAEWRPISESIKKCYKTVLELQFFVMNEIQIFGVYEVGFNDCRHFARAVAAFLVS</sequence>
<evidence type="ECO:0000313" key="1">
    <source>
        <dbReference type="EMBL" id="CAF0784872.1"/>
    </source>
</evidence>
<dbReference type="Proteomes" id="UP000663868">
    <property type="component" value="Unassembled WGS sequence"/>
</dbReference>
<dbReference type="Proteomes" id="UP000663844">
    <property type="component" value="Unassembled WGS sequence"/>
</dbReference>
<dbReference type="Proteomes" id="UP000663881">
    <property type="component" value="Unassembled WGS sequence"/>
</dbReference>
<evidence type="ECO:0000313" key="3">
    <source>
        <dbReference type="EMBL" id="CAF0833558.1"/>
    </source>
</evidence>
<accession>A0A813TUL7</accession>
<dbReference type="Proteomes" id="UP000663845">
    <property type="component" value="Unassembled WGS sequence"/>
</dbReference>
<gene>
    <name evidence="1" type="ORF">IZO911_LOCUS6058</name>
    <name evidence="2" type="ORF">JYZ213_LOCUS5955</name>
    <name evidence="6" type="ORF">KXQ929_LOCUS17651</name>
    <name evidence="5" type="ORF">OKA104_LOCUS14885</name>
    <name evidence="4" type="ORF">OXD698_LOCUS7300</name>
    <name evidence="3" type="ORF">VCS650_LOCUS5739</name>
</gene>
<dbReference type="Proteomes" id="UP000663860">
    <property type="component" value="Unassembled WGS sequence"/>
</dbReference>
<evidence type="ECO:0000313" key="4">
    <source>
        <dbReference type="EMBL" id="CAF3618510.1"/>
    </source>
</evidence>
<dbReference type="AlphaFoldDB" id="A0A813TUL7"/>
<dbReference type="OrthoDB" id="9975490at2759"/>
<reference evidence="2" key="1">
    <citation type="submission" date="2021-02" db="EMBL/GenBank/DDBJ databases">
        <authorList>
            <person name="Nowell W R."/>
        </authorList>
    </citation>
    <scope>NUCLEOTIDE SEQUENCE</scope>
</reference>
<dbReference type="EMBL" id="CAJNON010000034">
    <property type="protein sequence ID" value="CAF0833558.1"/>
    <property type="molecule type" value="Genomic_DNA"/>
</dbReference>
<protein>
    <submittedName>
        <fullName evidence="2">Uncharacterized protein</fullName>
    </submittedName>
</protein>
<name>A0A813TUL7_9BILA</name>
<comment type="caution">
    <text evidence="2">The sequence shown here is derived from an EMBL/GenBank/DDBJ whole genome shotgun (WGS) entry which is preliminary data.</text>
</comment>
<dbReference type="EMBL" id="CAJOAZ010000332">
    <property type="protein sequence ID" value="CAF3618510.1"/>
    <property type="molecule type" value="Genomic_DNA"/>
</dbReference>
<evidence type="ECO:0000313" key="5">
    <source>
        <dbReference type="EMBL" id="CAF3737468.1"/>
    </source>
</evidence>
<dbReference type="EMBL" id="CAJOAY010000800">
    <property type="protein sequence ID" value="CAF3737468.1"/>
    <property type="molecule type" value="Genomic_DNA"/>
</dbReference>
<dbReference type="EMBL" id="CAJNOG010000036">
    <property type="protein sequence ID" value="CAF0814391.1"/>
    <property type="molecule type" value="Genomic_DNA"/>
</dbReference>
<evidence type="ECO:0000313" key="7">
    <source>
        <dbReference type="Proteomes" id="UP000663845"/>
    </source>
</evidence>
<organism evidence="2 7">
    <name type="scientific">Adineta steineri</name>
    <dbReference type="NCBI Taxonomy" id="433720"/>
    <lineage>
        <taxon>Eukaryota</taxon>
        <taxon>Metazoa</taxon>
        <taxon>Spiralia</taxon>
        <taxon>Gnathifera</taxon>
        <taxon>Rotifera</taxon>
        <taxon>Eurotatoria</taxon>
        <taxon>Bdelloidea</taxon>
        <taxon>Adinetida</taxon>
        <taxon>Adinetidae</taxon>
        <taxon>Adineta</taxon>
    </lineage>
</organism>